<evidence type="ECO:0000313" key="3">
    <source>
        <dbReference type="Proteomes" id="UP001305521"/>
    </source>
</evidence>
<keyword evidence="1" id="KW-0472">Membrane</keyword>
<reference evidence="2 3" key="1">
    <citation type="submission" date="2023-11" db="EMBL/GenBank/DDBJ databases">
        <title>Arctic aerobic anoxygenic photoheterotroph Sediminicoccus rosea KRV36 adapts its photosynthesis to long days of polar summer.</title>
        <authorList>
            <person name="Tomasch J."/>
            <person name="Kopejtka K."/>
            <person name="Bily T."/>
            <person name="Gardiner A.T."/>
            <person name="Gardian Z."/>
            <person name="Shivaramu S."/>
            <person name="Koblizek M."/>
            <person name="Engelhardt F."/>
            <person name="Kaftan D."/>
        </authorList>
    </citation>
    <scope>NUCLEOTIDE SEQUENCE [LARGE SCALE GENOMIC DNA]</scope>
    <source>
        <strain evidence="2 3">R-30</strain>
    </source>
</reference>
<feature type="transmembrane region" description="Helical" evidence="1">
    <location>
        <begin position="33"/>
        <end position="52"/>
    </location>
</feature>
<organism evidence="2 3">
    <name type="scientific">Sediminicoccus rosea</name>
    <dbReference type="NCBI Taxonomy" id="1225128"/>
    <lineage>
        <taxon>Bacteria</taxon>
        <taxon>Pseudomonadati</taxon>
        <taxon>Pseudomonadota</taxon>
        <taxon>Alphaproteobacteria</taxon>
        <taxon>Acetobacterales</taxon>
        <taxon>Roseomonadaceae</taxon>
        <taxon>Sediminicoccus</taxon>
    </lineage>
</organism>
<proteinExistence type="predicted"/>
<gene>
    <name evidence="2" type="ORF">R9Z33_06340</name>
</gene>
<evidence type="ECO:0000256" key="1">
    <source>
        <dbReference type="SAM" id="Phobius"/>
    </source>
</evidence>
<dbReference type="Proteomes" id="UP001305521">
    <property type="component" value="Chromosome"/>
</dbReference>
<dbReference type="EMBL" id="CP137852">
    <property type="protein sequence ID" value="WPB86490.1"/>
    <property type="molecule type" value="Genomic_DNA"/>
</dbReference>
<protein>
    <submittedName>
        <fullName evidence="2">Uncharacterized protein</fullName>
    </submittedName>
</protein>
<dbReference type="RefSeq" id="WP_318650463.1">
    <property type="nucleotide sequence ID" value="NZ_CP137852.1"/>
</dbReference>
<evidence type="ECO:0000313" key="2">
    <source>
        <dbReference type="EMBL" id="WPB86490.1"/>
    </source>
</evidence>
<sequence>MNAGLPAGLPPQPRAARRVPAAVQPRRDFMRGALLWLIGIPIPVIIALWLFGVL</sequence>
<keyword evidence="3" id="KW-1185">Reference proteome</keyword>
<keyword evidence="1" id="KW-0812">Transmembrane</keyword>
<keyword evidence="1" id="KW-1133">Transmembrane helix</keyword>
<accession>A0ABZ0PL76</accession>
<name>A0ABZ0PL76_9PROT</name>